<feature type="chain" id="PRO_5042289183" description="Cyclic nucleotide-binding domain-containing protein" evidence="1">
    <location>
        <begin position="23"/>
        <end position="1937"/>
    </location>
</feature>
<dbReference type="InterPro" id="IPR000595">
    <property type="entry name" value="cNMP-bd_dom"/>
</dbReference>
<dbReference type="PROSITE" id="PS50042">
    <property type="entry name" value="CNMP_BINDING_3"/>
    <property type="match status" value="2"/>
</dbReference>
<feature type="domain" description="Cyclic nucleotide-binding" evidence="2">
    <location>
        <begin position="1573"/>
        <end position="1686"/>
    </location>
</feature>
<dbReference type="Proteomes" id="UP001054902">
    <property type="component" value="Unassembled WGS sequence"/>
</dbReference>
<feature type="signal peptide" evidence="1">
    <location>
        <begin position="1"/>
        <end position="22"/>
    </location>
</feature>
<dbReference type="PANTHER" id="PTHR23011:SF28">
    <property type="entry name" value="CYCLIC NUCLEOTIDE-BINDING DOMAIN CONTAINING PROTEIN"/>
    <property type="match status" value="1"/>
</dbReference>
<keyword evidence="4" id="KW-1185">Reference proteome</keyword>
<gene>
    <name evidence="3" type="ORF">CTEN210_11244</name>
</gene>
<dbReference type="InterPro" id="IPR018490">
    <property type="entry name" value="cNMP-bd_dom_sf"/>
</dbReference>
<organism evidence="3 4">
    <name type="scientific">Chaetoceros tenuissimus</name>
    <dbReference type="NCBI Taxonomy" id="426638"/>
    <lineage>
        <taxon>Eukaryota</taxon>
        <taxon>Sar</taxon>
        <taxon>Stramenopiles</taxon>
        <taxon>Ochrophyta</taxon>
        <taxon>Bacillariophyta</taxon>
        <taxon>Coscinodiscophyceae</taxon>
        <taxon>Chaetocerotophycidae</taxon>
        <taxon>Chaetocerotales</taxon>
        <taxon>Chaetocerotaceae</taxon>
        <taxon>Chaetoceros</taxon>
    </lineage>
</organism>
<evidence type="ECO:0000256" key="1">
    <source>
        <dbReference type="SAM" id="SignalP"/>
    </source>
</evidence>
<evidence type="ECO:0000259" key="2">
    <source>
        <dbReference type="PROSITE" id="PS50042"/>
    </source>
</evidence>
<reference evidence="3 4" key="1">
    <citation type="journal article" date="2021" name="Sci. Rep.">
        <title>The genome of the diatom Chaetoceros tenuissimus carries an ancient integrated fragment of an extant virus.</title>
        <authorList>
            <person name="Hongo Y."/>
            <person name="Kimura K."/>
            <person name="Takaki Y."/>
            <person name="Yoshida Y."/>
            <person name="Baba S."/>
            <person name="Kobayashi G."/>
            <person name="Nagasaki K."/>
            <person name="Hano T."/>
            <person name="Tomaru Y."/>
        </authorList>
    </citation>
    <scope>NUCLEOTIDE SEQUENCE [LARGE SCALE GENOMIC DNA]</scope>
    <source>
        <strain evidence="3 4">NIES-3715</strain>
    </source>
</reference>
<dbReference type="SMART" id="SM00100">
    <property type="entry name" value="cNMP"/>
    <property type="match status" value="1"/>
</dbReference>
<keyword evidence="1" id="KW-0732">Signal</keyword>
<protein>
    <recommendedName>
        <fullName evidence="2">Cyclic nucleotide-binding domain-containing protein</fullName>
    </recommendedName>
</protein>
<name>A0AAD3H9C4_9STRA</name>
<evidence type="ECO:0000313" key="4">
    <source>
        <dbReference type="Proteomes" id="UP001054902"/>
    </source>
</evidence>
<sequence length="1937" mass="215759">MKFTTASYLLGLSSVFFQSVDAELVELDPLTKKWGLYERDDGSFTTPKTIKQIQKTAWREVQFDDPYPKSSTVTYNHATNPNKKQCRNLDSWKVTHKDGTVQKVYSPKSKVANAWDAYPGVTSEVGIECKAKWKGNDATFKYLGESDVLTTDRNKAANDDSKVVAPQANPDFRDHCFGRWQVDKCMDVEVTYEFTITNTYTIPQAIFYDKRKKQKLQVTIKNSEDADTFNNYGSLLDDIHSDFIEPNQTKRIGNKTFTINTCDEGGMNFADFRIKMTLGIFCNYEDGTCNHGNNGNLANRCGTKDSISFVYAPPPPTSAPTLEFIETIDTPKPIITEIARPVINTTVNHIVEIYVPTVTNFVQNYYFVWYDNTNGRYNKILLNSNNFNNNGFLVLCENSIDDICDIVVPELTFQEEPTSFWITNCESQTSEEAEFCTKIDTITNVTIKGKMYRLEGFGKSDLPSGEFYIPDNWVFVDTATPENMSLGNRDDFKLIITEVTDPIDEGNELIELFSPTGHTNHPIKENLFLKRYDNGQSPATESLPLKGKVIDNKGFIVVCDANGTGCDLRDSVADLSGKDVVTIERCSDASGTTGCVIVDVFGLPGNAAGTPPDFTGGRAYRLPGPVHDMPKAEWDSDDWVILGNVDEVGTTPGNRDDFKLIITEVTDPIDEGNELIELFSPTGHTNHPIKENLFLKRYDNGQSPATESLPLKGKVIDNKGFIVVCDANGTGCDLRDSVADLSGKDVVTIERCSDASGTTGCVIVDVFGLPGNAAGTPPDFTGGRAYRLPGPVHDMPKAEWDSDDWVILGNVDEVGTTPGNRDDFKLIITEVTDPVDDKNKFIELFSPYHANETIPSKYRVVRYIDGNDASSPKQIHDIGSKDLTSGYYIVPVSSTDDIKNLDGNDVVTIEKCVDTVCNVVDVYGIPNYSFDDLKKHDFTDGRAYRLQGPVHDTPKNEWDRRDWVIVKPLDGEDTTRGNRNDFELIITEVTDPQDEKKRFVELYSPSGHINYSIVENLYLKRYDGDSPSPSKSFELKDKFVNNNGFIVICASNEGGICQYTDDVADLNGENTVTIEACSKADSTDCEIIDVFGVPGDKPDDAKDQKFTDGRAYRLQGPTHDTPKGVWDRDDWVILKPLDGEDTTPGDRDDFNLIITEVTDVDNFIELHSTNVHNNYPFPDNYFVVKYTGGSLSSPTPTVFPLKDETLDGNSFFVICGAKSNEFKTYCNDNNAVGDLNGGDVVTIEKCVGDEYSRESCEIVDAYGIPGASSSAHHFYDTRAYRKRGNVHDVAKSTYDGDDWVIAEIGNTSTPGNRDDDNCPVANTCSDGEIGIWLSDDDFSCCKPNPLCGNVCEDTYCSCSIDGSGMNGILNENSECVAVNDPIQMVPTAAPNAAADTLLESCENVNPFCPGKCSNEPCDECDYFGNLSNGFKGEEACCRYACNSLKLCPHPEAEDKGVSDKTCIPNPLCKDVCVGEQCPQKLDQGASPSSPGDLNLLGLSGGVFSRRLDQEPSQPSSLQDLDSSRTNCERVRLKMGELVVDETTRRLLELTSNKDRGPHCDEILSLLKEKASKLFDALTDINKEELVRTCQLRTFEFDQLVFEQGDHPDCYYVVLRGSVSIYRRQESEESLKQKQKSLQVEEDTDTMKPNRTMYGRFLVSLIQGAGFGELSFNENGIHSKRNATVISEGSLGQARVETETTKSDGLSQDETNASNVAVLLLIPEQTYMRVLYTKHSSKHQTKDKISFLRKCILFQDWSYDDLVKISFAMRKRKYEKGSVISTQGERFDKIFMLSNGTIHISLKMTKTSNKSLSNTEKHKDVIVEIADLSSTDHDIFGIVEMMNGSKKYKRQATALTDVETYFVDASDFLSFFKHNPDSVQHMRNLVKRRSRWENLRKDFTQKFSSSIPLKLPKNAIELSNYSLSKSSILSGERREETS</sequence>
<dbReference type="PANTHER" id="PTHR23011">
    <property type="entry name" value="CYCLIC NUCLEOTIDE-BINDING DOMAIN CONTAINING PROTEIN"/>
    <property type="match status" value="1"/>
</dbReference>
<evidence type="ECO:0000313" key="3">
    <source>
        <dbReference type="EMBL" id="GFH54768.1"/>
    </source>
</evidence>
<dbReference type="Gene3D" id="2.60.120.10">
    <property type="entry name" value="Jelly Rolls"/>
    <property type="match status" value="2"/>
</dbReference>
<dbReference type="SUPFAM" id="SSF51206">
    <property type="entry name" value="cAMP-binding domain-like"/>
    <property type="match status" value="2"/>
</dbReference>
<dbReference type="Pfam" id="PF00027">
    <property type="entry name" value="cNMP_binding"/>
    <property type="match status" value="1"/>
</dbReference>
<comment type="caution">
    <text evidence="3">The sequence shown here is derived from an EMBL/GenBank/DDBJ whole genome shotgun (WGS) entry which is preliminary data.</text>
</comment>
<dbReference type="EMBL" id="BLLK01000047">
    <property type="protein sequence ID" value="GFH54768.1"/>
    <property type="molecule type" value="Genomic_DNA"/>
</dbReference>
<proteinExistence type="predicted"/>
<accession>A0AAD3H9C4</accession>
<dbReference type="CDD" id="cd00038">
    <property type="entry name" value="CAP_ED"/>
    <property type="match status" value="2"/>
</dbReference>
<feature type="domain" description="Cyclic nucleotide-binding" evidence="2">
    <location>
        <begin position="1752"/>
        <end position="1888"/>
    </location>
</feature>
<dbReference type="InterPro" id="IPR014710">
    <property type="entry name" value="RmlC-like_jellyroll"/>
</dbReference>